<dbReference type="Gene3D" id="3.40.50.1100">
    <property type="match status" value="1"/>
</dbReference>
<evidence type="ECO:0000313" key="2">
    <source>
        <dbReference type="EMBL" id="EYC32997.1"/>
    </source>
</evidence>
<accession>A0A016W154</accession>
<gene>
    <name evidence="2" type="primary">Acey_s0002.g549</name>
    <name evidence="2" type="ORF">Y032_0002g549</name>
</gene>
<reference evidence="3" key="1">
    <citation type="journal article" date="2015" name="Nat. Genet.">
        <title>The genome and transcriptome of the zoonotic hookworm Ancylostoma ceylanicum identify infection-specific gene families.</title>
        <authorList>
            <person name="Schwarz E.M."/>
            <person name="Hu Y."/>
            <person name="Antoshechkin I."/>
            <person name="Miller M.M."/>
            <person name="Sternberg P.W."/>
            <person name="Aroian R.V."/>
        </authorList>
    </citation>
    <scope>NUCLEOTIDE SEQUENCE</scope>
    <source>
        <strain evidence="3">HY135</strain>
    </source>
</reference>
<dbReference type="SUPFAM" id="SSF53686">
    <property type="entry name" value="Tryptophan synthase beta subunit-like PLP-dependent enzymes"/>
    <property type="match status" value="1"/>
</dbReference>
<name>A0A016W154_9BILA</name>
<keyword evidence="3" id="KW-1185">Reference proteome</keyword>
<feature type="region of interest" description="Disordered" evidence="1">
    <location>
        <begin position="1"/>
        <end position="20"/>
    </location>
</feature>
<evidence type="ECO:0000313" key="3">
    <source>
        <dbReference type="Proteomes" id="UP000024635"/>
    </source>
</evidence>
<protein>
    <submittedName>
        <fullName evidence="2">Uncharacterized protein</fullName>
    </submittedName>
</protein>
<organism evidence="2 3">
    <name type="scientific">Ancylostoma ceylanicum</name>
    <dbReference type="NCBI Taxonomy" id="53326"/>
    <lineage>
        <taxon>Eukaryota</taxon>
        <taxon>Metazoa</taxon>
        <taxon>Ecdysozoa</taxon>
        <taxon>Nematoda</taxon>
        <taxon>Chromadorea</taxon>
        <taxon>Rhabditida</taxon>
        <taxon>Rhabditina</taxon>
        <taxon>Rhabditomorpha</taxon>
        <taxon>Strongyloidea</taxon>
        <taxon>Ancylostomatidae</taxon>
        <taxon>Ancylostomatinae</taxon>
        <taxon>Ancylostoma</taxon>
    </lineage>
</organism>
<dbReference type="AlphaFoldDB" id="A0A016W154"/>
<evidence type="ECO:0000256" key="1">
    <source>
        <dbReference type="SAM" id="MobiDB-lite"/>
    </source>
</evidence>
<comment type="caution">
    <text evidence="2">The sequence shown here is derived from an EMBL/GenBank/DDBJ whole genome shotgun (WGS) entry which is preliminary data.</text>
</comment>
<feature type="compositionally biased region" description="Polar residues" evidence="1">
    <location>
        <begin position="1"/>
        <end position="11"/>
    </location>
</feature>
<dbReference type="EMBL" id="JARK01001338">
    <property type="protein sequence ID" value="EYC32997.1"/>
    <property type="molecule type" value="Genomic_DNA"/>
</dbReference>
<proteinExistence type="predicted"/>
<dbReference type="Proteomes" id="UP000024635">
    <property type="component" value="Unassembled WGS sequence"/>
</dbReference>
<dbReference type="InterPro" id="IPR036052">
    <property type="entry name" value="TrpB-like_PALP_sf"/>
</dbReference>
<sequence length="128" mass="14308">MNQKNSRQQDGNPIRGDQVEVQSLGGDAQSLLWSSKCGSLRMLSRLGTGVRAWFPTLRCVSTQATAADYFDPCSDPKNPKDLSLSQIKEAYERIKGKVACTDCNRSHYFSKIAGCDVYLKMENKQLRV</sequence>